<dbReference type="STRING" id="255247.ABE41_017640"/>
<reference evidence="1 2" key="1">
    <citation type="submission" date="2016-08" db="EMBL/GenBank/DDBJ databases">
        <title>Complete genome sequence of Fictibacillus arsenicus G25-54, a strain with toxicity to nematodes and a potential arsenic-resistance activity.</title>
        <authorList>
            <person name="Zheng Z."/>
        </authorList>
    </citation>
    <scope>NUCLEOTIDE SEQUENCE [LARGE SCALE GENOMIC DNA]</scope>
    <source>
        <strain evidence="1 2">G25-54</strain>
    </source>
</reference>
<accession>A0A1B1Z8Q4</accession>
<protein>
    <submittedName>
        <fullName evidence="1">Uncharacterized protein</fullName>
    </submittedName>
</protein>
<gene>
    <name evidence="1" type="ORF">ABE41_017640</name>
</gene>
<name>A0A1B1Z8Q4_9BACL</name>
<dbReference type="OrthoDB" id="2866001at2"/>
<dbReference type="Proteomes" id="UP000077412">
    <property type="component" value="Chromosome"/>
</dbReference>
<dbReference type="RefSeq" id="WP_066293213.1">
    <property type="nucleotide sequence ID" value="NZ_CP016761.1"/>
</dbReference>
<evidence type="ECO:0000313" key="2">
    <source>
        <dbReference type="Proteomes" id="UP000077412"/>
    </source>
</evidence>
<sequence length="111" mass="12761">MGKYIILTNKDTYQTTIESKGLEPVETYDFIFFEEIKASYTIAKVTDDSIKIRLYEKYEGKEFVNEIRVKFFESFETVEDARAELDEMVAASGSGPDSKYTKLVLRESTAV</sequence>
<organism evidence="1 2">
    <name type="scientific">Fictibacillus arsenicus</name>
    <dbReference type="NCBI Taxonomy" id="255247"/>
    <lineage>
        <taxon>Bacteria</taxon>
        <taxon>Bacillati</taxon>
        <taxon>Bacillota</taxon>
        <taxon>Bacilli</taxon>
        <taxon>Bacillales</taxon>
        <taxon>Fictibacillaceae</taxon>
        <taxon>Fictibacillus</taxon>
    </lineage>
</organism>
<dbReference type="EMBL" id="CP016761">
    <property type="protein sequence ID" value="ANX13837.1"/>
    <property type="molecule type" value="Genomic_DNA"/>
</dbReference>
<dbReference type="AlphaFoldDB" id="A0A1B1Z8Q4"/>
<proteinExistence type="predicted"/>
<evidence type="ECO:0000313" key="1">
    <source>
        <dbReference type="EMBL" id="ANX13837.1"/>
    </source>
</evidence>
<dbReference type="KEGG" id="far:ABE41_017640"/>
<keyword evidence="2" id="KW-1185">Reference proteome</keyword>